<protein>
    <submittedName>
        <fullName evidence="1">Uncharacterized protein</fullName>
    </submittedName>
</protein>
<organism evidence="1 2">
    <name type="scientific">Roseisalinus antarcticus</name>
    <dbReference type="NCBI Taxonomy" id="254357"/>
    <lineage>
        <taxon>Bacteria</taxon>
        <taxon>Pseudomonadati</taxon>
        <taxon>Pseudomonadota</taxon>
        <taxon>Alphaproteobacteria</taxon>
        <taxon>Rhodobacterales</taxon>
        <taxon>Roseobacteraceae</taxon>
        <taxon>Roseisalinus</taxon>
    </lineage>
</organism>
<gene>
    <name evidence="1" type="ORF">ROA7023_04213</name>
</gene>
<dbReference type="AlphaFoldDB" id="A0A1Y5U1V8"/>
<reference evidence="1 2" key="1">
    <citation type="submission" date="2017-03" db="EMBL/GenBank/DDBJ databases">
        <authorList>
            <person name="Afonso C.L."/>
            <person name="Miller P.J."/>
            <person name="Scott M.A."/>
            <person name="Spackman E."/>
            <person name="Goraichik I."/>
            <person name="Dimitrov K.M."/>
            <person name="Suarez D.L."/>
            <person name="Swayne D.E."/>
        </authorList>
    </citation>
    <scope>NUCLEOTIDE SEQUENCE [LARGE SCALE GENOMIC DNA]</scope>
    <source>
        <strain evidence="1 2">CECT 7023</strain>
    </source>
</reference>
<proteinExistence type="predicted"/>
<evidence type="ECO:0000313" key="2">
    <source>
        <dbReference type="Proteomes" id="UP000193900"/>
    </source>
</evidence>
<dbReference type="Proteomes" id="UP000193900">
    <property type="component" value="Unassembled WGS sequence"/>
</dbReference>
<keyword evidence="2" id="KW-1185">Reference proteome</keyword>
<dbReference type="RefSeq" id="WP_143535691.1">
    <property type="nucleotide sequence ID" value="NZ_FWFZ01000044.1"/>
</dbReference>
<name>A0A1Y5U1V8_9RHOB</name>
<accession>A0A1Y5U1V8</accession>
<dbReference type="EMBL" id="FWFZ01000044">
    <property type="protein sequence ID" value="SLN76617.1"/>
    <property type="molecule type" value="Genomic_DNA"/>
</dbReference>
<evidence type="ECO:0000313" key="1">
    <source>
        <dbReference type="EMBL" id="SLN76617.1"/>
    </source>
</evidence>
<sequence>MIVEECFVLRAVLDSSRNGVEAYVLVRFRRDARSSRQSRIQRISAARQEATRGTSLRGVLINRAIAACMAEFGARQSFLRRA</sequence>